<reference evidence="3" key="1">
    <citation type="submission" date="2021-05" db="EMBL/GenBank/DDBJ databases">
        <authorList>
            <person name="Arsene-Ploetze F."/>
        </authorList>
    </citation>
    <scope>NUCLEOTIDE SEQUENCE</scope>
    <source>
        <strain evidence="3">DSM 42138</strain>
    </source>
</reference>
<feature type="region of interest" description="Disordered" evidence="1">
    <location>
        <begin position="65"/>
        <end position="84"/>
    </location>
</feature>
<keyword evidence="2" id="KW-0812">Transmembrane</keyword>
<evidence type="ECO:0000256" key="2">
    <source>
        <dbReference type="SAM" id="Phobius"/>
    </source>
</evidence>
<keyword evidence="4" id="KW-1185">Reference proteome</keyword>
<protein>
    <submittedName>
        <fullName evidence="3">Uncharacterized protein</fullName>
    </submittedName>
</protein>
<evidence type="ECO:0000313" key="3">
    <source>
        <dbReference type="EMBL" id="CAG6399045.1"/>
    </source>
</evidence>
<feature type="region of interest" description="Disordered" evidence="1">
    <location>
        <begin position="89"/>
        <end position="152"/>
    </location>
</feature>
<feature type="compositionally biased region" description="Polar residues" evidence="1">
    <location>
        <begin position="97"/>
        <end position="110"/>
    </location>
</feature>
<accession>A0A9W4DWS8</accession>
<feature type="compositionally biased region" description="Gly residues" evidence="1">
    <location>
        <begin position="74"/>
        <end position="84"/>
    </location>
</feature>
<name>A0A9W4DWS8_9ACTN</name>
<feature type="compositionally biased region" description="Polar residues" evidence="1">
    <location>
        <begin position="141"/>
        <end position="150"/>
    </location>
</feature>
<evidence type="ECO:0000313" key="4">
    <source>
        <dbReference type="Proteomes" id="UP001152519"/>
    </source>
</evidence>
<organism evidence="3 4">
    <name type="scientific">Actinacidiphila cocklensis</name>
    <dbReference type="NCBI Taxonomy" id="887465"/>
    <lineage>
        <taxon>Bacteria</taxon>
        <taxon>Bacillati</taxon>
        <taxon>Actinomycetota</taxon>
        <taxon>Actinomycetes</taxon>
        <taxon>Kitasatosporales</taxon>
        <taxon>Streptomycetaceae</taxon>
        <taxon>Actinacidiphila</taxon>
    </lineage>
</organism>
<dbReference type="EMBL" id="CAJSLV010000114">
    <property type="protein sequence ID" value="CAG6399045.1"/>
    <property type="molecule type" value="Genomic_DNA"/>
</dbReference>
<evidence type="ECO:0000256" key="1">
    <source>
        <dbReference type="SAM" id="MobiDB-lite"/>
    </source>
</evidence>
<dbReference type="AlphaFoldDB" id="A0A9W4DWS8"/>
<comment type="caution">
    <text evidence="3">The sequence shown here is derived from an EMBL/GenBank/DDBJ whole genome shotgun (WGS) entry which is preliminary data.</text>
</comment>
<feature type="compositionally biased region" description="Low complexity" evidence="1">
    <location>
        <begin position="117"/>
        <end position="140"/>
    </location>
</feature>
<feature type="region of interest" description="Disordered" evidence="1">
    <location>
        <begin position="1"/>
        <end position="27"/>
    </location>
</feature>
<keyword evidence="2" id="KW-1133">Transmembrane helix</keyword>
<gene>
    <name evidence="3" type="ORF">SCOCK_80200</name>
</gene>
<dbReference type="Proteomes" id="UP001152519">
    <property type="component" value="Unassembled WGS sequence"/>
</dbReference>
<keyword evidence="2" id="KW-0472">Membrane</keyword>
<sequence>MNEPAPPSPIPRPAAPPPRTPSGPPSPYRGVGLVPGAGPARLWGLVVVGVPLLVIMLIGLAAGPSGSSGSAAPDGGGFGSGTSAGGTSLGAALLPSWTPQNGPEPSTTAPAVTPFLPDTTAPTDTYTDTYTDPATGTATPQDQATETGTGEPTAFTGAQAVVAAYFDAINNRDYQAAWNLGGSNFADDYDQFVAGFATTDSDAVTFVSVQQDVVRVYFQAWQKDGTADSYNATFTVSGGRITGGKVTPTT</sequence>
<proteinExistence type="predicted"/>
<feature type="transmembrane region" description="Helical" evidence="2">
    <location>
        <begin position="42"/>
        <end position="62"/>
    </location>
</feature>